<organism evidence="1 2">
    <name type="scientific">Psychromonas arctica</name>
    <dbReference type="NCBI Taxonomy" id="168275"/>
    <lineage>
        <taxon>Bacteria</taxon>
        <taxon>Pseudomonadati</taxon>
        <taxon>Pseudomonadota</taxon>
        <taxon>Gammaproteobacteria</taxon>
        <taxon>Alteromonadales</taxon>
        <taxon>Psychromonadaceae</taxon>
        <taxon>Psychromonas</taxon>
    </lineage>
</organism>
<dbReference type="RefSeq" id="WP_341629454.1">
    <property type="nucleotide sequence ID" value="NZ_JBAKBA010000336.1"/>
</dbReference>
<name>A0ABU9HH24_9GAMM</name>
<reference evidence="1 2" key="1">
    <citation type="submission" date="2024-02" db="EMBL/GenBank/DDBJ databases">
        <title>Bacteria isolated from the canopy kelp, Nereocystis luetkeana.</title>
        <authorList>
            <person name="Pfister C.A."/>
            <person name="Younker I.T."/>
            <person name="Light S.H."/>
        </authorList>
    </citation>
    <scope>NUCLEOTIDE SEQUENCE [LARGE SCALE GENOMIC DNA]</scope>
    <source>
        <strain evidence="1 2">TI.2.07</strain>
    </source>
</reference>
<dbReference type="EMBL" id="JBAKBA010000336">
    <property type="protein sequence ID" value="MEL0661134.1"/>
    <property type="molecule type" value="Genomic_DNA"/>
</dbReference>
<keyword evidence="2" id="KW-1185">Reference proteome</keyword>
<evidence type="ECO:0000313" key="2">
    <source>
        <dbReference type="Proteomes" id="UP001366060"/>
    </source>
</evidence>
<comment type="caution">
    <text evidence="1">The sequence shown here is derived from an EMBL/GenBank/DDBJ whole genome shotgun (WGS) entry which is preliminary data.</text>
</comment>
<gene>
    <name evidence="1" type="ORF">V6255_18720</name>
</gene>
<protein>
    <submittedName>
        <fullName evidence="1">Uncharacterized protein</fullName>
    </submittedName>
</protein>
<proteinExistence type="predicted"/>
<dbReference type="Proteomes" id="UP001366060">
    <property type="component" value="Unassembled WGS sequence"/>
</dbReference>
<accession>A0ABU9HH24</accession>
<evidence type="ECO:0000313" key="1">
    <source>
        <dbReference type="EMBL" id="MEL0661134.1"/>
    </source>
</evidence>
<feature type="non-terminal residue" evidence="1">
    <location>
        <position position="72"/>
    </location>
</feature>
<sequence>TALTNTDVIALFTFSASDAVGAGRITVTTDGFDVDTSTTLNFEIVEANITMTIANLMNDELLAQSATTILTV</sequence>
<feature type="non-terminal residue" evidence="1">
    <location>
        <position position="1"/>
    </location>
</feature>